<protein>
    <recommendedName>
        <fullName evidence="3">Lipid A deacylase LpxR family protein</fullName>
    </recommendedName>
</protein>
<reference evidence="1 2" key="1">
    <citation type="submission" date="2018-04" db="EMBL/GenBank/DDBJ databases">
        <title>Genomic Encyclopedia of Archaeal and Bacterial Type Strains, Phase II (KMG-II): from individual species to whole genera.</title>
        <authorList>
            <person name="Goeker M."/>
        </authorList>
    </citation>
    <scope>NUCLEOTIDE SEQUENCE [LARGE SCALE GENOMIC DNA]</scope>
    <source>
        <strain evidence="1 2">DSM 23082</strain>
    </source>
</reference>
<evidence type="ECO:0000313" key="2">
    <source>
        <dbReference type="Proteomes" id="UP000244174"/>
    </source>
</evidence>
<evidence type="ECO:0000313" key="1">
    <source>
        <dbReference type="EMBL" id="PTX43020.1"/>
    </source>
</evidence>
<gene>
    <name evidence="1" type="ORF">C8P64_1546</name>
</gene>
<comment type="caution">
    <text evidence="1">The sequence shown here is derived from an EMBL/GenBank/DDBJ whole genome shotgun (WGS) entry which is preliminary data.</text>
</comment>
<dbReference type="Proteomes" id="UP000244174">
    <property type="component" value="Unassembled WGS sequence"/>
</dbReference>
<dbReference type="InterPro" id="IPR037107">
    <property type="entry name" value="Put_OMP_sf"/>
</dbReference>
<dbReference type="AlphaFoldDB" id="A0A2T6AGR0"/>
<evidence type="ECO:0008006" key="3">
    <source>
        <dbReference type="Google" id="ProtNLM"/>
    </source>
</evidence>
<dbReference type="EMBL" id="QBKQ01000002">
    <property type="protein sequence ID" value="PTX43020.1"/>
    <property type="molecule type" value="Genomic_DNA"/>
</dbReference>
<dbReference type="RefSeq" id="WP_170106645.1">
    <property type="nucleotide sequence ID" value="NZ_QBKQ01000002.1"/>
</dbReference>
<proteinExistence type="predicted"/>
<dbReference type="Pfam" id="PF09982">
    <property type="entry name" value="LpxR"/>
    <property type="match status" value="1"/>
</dbReference>
<dbReference type="Gene3D" id="2.40.128.140">
    <property type="entry name" value="Outer membrane protein"/>
    <property type="match status" value="1"/>
</dbReference>
<accession>A0A2T6AGR0</accession>
<name>A0A2T6AGR0_9FLAO</name>
<sequence>MSFKSVPIIFIFFFAFCQKGFSQKFTNAPSYRDFSQKTYFRLNFDNDFFTHSDDNYTQGISLEFVDPIFEKNPLNFIFLDSEASDQYGIALEHVSFTPDVISSKDIQYGFRPFAAALYLKLFKTESRIKNKSRLYSSFTAGVIGPMAYGEEGQSYIHEITDNWIPYGWGNQLSNDIILNYEVKHEKNLLDLGELFYLNTDAGLRLGSMYTDISAGTTAILGLFNSGLNESTHYRKFQVYCYANPKLYLVGYDATLQGGLFSESVYTIKSSEVSRIKGQMDYGLVIKNKYVYFEYTFSTITKEFESGRAENWGGFRLGFRI</sequence>
<dbReference type="InterPro" id="IPR018707">
    <property type="entry name" value="LpxR"/>
</dbReference>
<keyword evidence="2" id="KW-1185">Reference proteome</keyword>
<organism evidence="1 2">
    <name type="scientific">Christiangramia gaetbulicola</name>
    <dbReference type="NCBI Taxonomy" id="703340"/>
    <lineage>
        <taxon>Bacteria</taxon>
        <taxon>Pseudomonadati</taxon>
        <taxon>Bacteroidota</taxon>
        <taxon>Flavobacteriia</taxon>
        <taxon>Flavobacteriales</taxon>
        <taxon>Flavobacteriaceae</taxon>
        <taxon>Christiangramia</taxon>
    </lineage>
</organism>